<evidence type="ECO:0000313" key="2">
    <source>
        <dbReference type="EMBL" id="MBK0421869.1"/>
    </source>
</evidence>
<keyword evidence="3" id="KW-1185">Reference proteome</keyword>
<dbReference type="EMBL" id="JAEHOI010000006">
    <property type="protein sequence ID" value="MBK0421869.1"/>
    <property type="molecule type" value="Genomic_DNA"/>
</dbReference>
<dbReference type="Pfam" id="PF07920">
    <property type="entry name" value="DUF1684"/>
    <property type="match status" value="1"/>
</dbReference>
<proteinExistence type="predicted"/>
<name>A0A934QEE9_9MICO</name>
<dbReference type="PANTHER" id="PTHR41913">
    <property type="entry name" value="DUF1684 DOMAIN-CONTAINING PROTEIN"/>
    <property type="match status" value="1"/>
</dbReference>
<protein>
    <submittedName>
        <fullName evidence="2">DUF1684 domain-containing protein</fullName>
    </submittedName>
</protein>
<dbReference type="RefSeq" id="WP_200132082.1">
    <property type="nucleotide sequence ID" value="NZ_JAEHOI010000006.1"/>
</dbReference>
<comment type="caution">
    <text evidence="2">The sequence shown here is derived from an EMBL/GenBank/DDBJ whole genome shotgun (WGS) entry which is preliminary data.</text>
</comment>
<dbReference type="InterPro" id="IPR012467">
    <property type="entry name" value="DUF1684"/>
</dbReference>
<feature type="region of interest" description="Disordered" evidence="1">
    <location>
        <begin position="1"/>
        <end position="25"/>
    </location>
</feature>
<evidence type="ECO:0000313" key="3">
    <source>
        <dbReference type="Proteomes" id="UP000618733"/>
    </source>
</evidence>
<accession>A0A934QEE9</accession>
<gene>
    <name evidence="2" type="ORF">JD292_07255</name>
</gene>
<dbReference type="Proteomes" id="UP000618733">
    <property type="component" value="Unassembled WGS sequence"/>
</dbReference>
<dbReference type="PANTHER" id="PTHR41913:SF1">
    <property type="entry name" value="DUF1684 DOMAIN-CONTAINING PROTEIN"/>
    <property type="match status" value="1"/>
</dbReference>
<reference evidence="2" key="1">
    <citation type="submission" date="2020-12" db="EMBL/GenBank/DDBJ databases">
        <title>Leucobacter sp. CAS2, isolated from Chromium sludge.</title>
        <authorList>
            <person name="Xu Z."/>
        </authorList>
    </citation>
    <scope>NUCLEOTIDE SEQUENCE</scope>
    <source>
        <strain evidence="2">CSA2</strain>
    </source>
</reference>
<sequence length="289" mass="30175">MSEGSTEFERPAGSAEGATGASDPAFAEAHARWHAGVEESRRHPYGPLSPTAIFWLSREPRTLPGLPGVWRADADGLVIVELSAADGVTLGSGDPVEGRVELGPLTGTESELLGWGSIRVEVAARSGQIAVRPRDPASQARADYAGTSTFAPSEKWLISAEFKARPRADVSVSSAAGPDRQQHYSSPGIARFSVGDATVELTLFGSFEGDDLRAIFADASGADATFPAARFVDVKPGPDGTLVIDFNRAVNPPAAYSAAATCPFPPAENRLPVRIDAGELRPAPGTGRA</sequence>
<organism evidence="2 3">
    <name type="scientific">Leucobacter edaphi</name>
    <dbReference type="NCBI Taxonomy" id="2796472"/>
    <lineage>
        <taxon>Bacteria</taxon>
        <taxon>Bacillati</taxon>
        <taxon>Actinomycetota</taxon>
        <taxon>Actinomycetes</taxon>
        <taxon>Micrococcales</taxon>
        <taxon>Microbacteriaceae</taxon>
        <taxon>Leucobacter</taxon>
    </lineage>
</organism>
<evidence type="ECO:0000256" key="1">
    <source>
        <dbReference type="SAM" id="MobiDB-lite"/>
    </source>
</evidence>
<dbReference type="AlphaFoldDB" id="A0A934QEE9"/>